<feature type="domain" description="Four-carbon acid sugar kinase nucleotide binding" evidence="8">
    <location>
        <begin position="249"/>
        <end position="413"/>
    </location>
</feature>
<evidence type="ECO:0000313" key="10">
    <source>
        <dbReference type="Proteomes" id="UP000288024"/>
    </source>
</evidence>
<dbReference type="EMBL" id="RZTZ01000017">
    <property type="protein sequence ID" value="RVT57433.1"/>
    <property type="molecule type" value="Genomic_DNA"/>
</dbReference>
<evidence type="ECO:0000256" key="4">
    <source>
        <dbReference type="ARBA" id="ARBA00022777"/>
    </source>
</evidence>
<dbReference type="InterPro" id="IPR031475">
    <property type="entry name" value="NBD_C"/>
</dbReference>
<dbReference type="Proteomes" id="UP000288024">
    <property type="component" value="Unassembled WGS sequence"/>
</dbReference>
<proteinExistence type="inferred from homology"/>
<keyword evidence="4 9" id="KW-0418">Kinase</keyword>
<dbReference type="RefSeq" id="WP_127741895.1">
    <property type="nucleotide sequence ID" value="NZ_CAJCKN010000075.1"/>
</dbReference>
<evidence type="ECO:0000256" key="5">
    <source>
        <dbReference type="ARBA" id="ARBA00022840"/>
    </source>
</evidence>
<keyword evidence="5" id="KW-0067">ATP-binding</keyword>
<dbReference type="Gene3D" id="3.40.50.10840">
    <property type="entry name" value="Putative sugar-binding, N-terminal domain"/>
    <property type="match status" value="1"/>
</dbReference>
<evidence type="ECO:0000259" key="7">
    <source>
        <dbReference type="Pfam" id="PF07005"/>
    </source>
</evidence>
<evidence type="ECO:0000256" key="2">
    <source>
        <dbReference type="ARBA" id="ARBA00022679"/>
    </source>
</evidence>
<dbReference type="InterPro" id="IPR010737">
    <property type="entry name" value="4-carb_acid_sugar_kinase_N"/>
</dbReference>
<evidence type="ECO:0000256" key="1">
    <source>
        <dbReference type="ARBA" id="ARBA00005715"/>
    </source>
</evidence>
<sequence>MRLAVISDDLTGASDCGAQLVPYGLNVVVSVKNDRIKRQNDTVIFNTDSRSLSKEEAYKKVHELASILAAEKFDVIYKKIDSTMRGNIGIELNALFEALCPDFIVIAPGYPKNDRIIANGLHYLNGKLLHETEVAKDPKTPVLESNITKMIEQQAGRRVGHINKEVLRSGIDDICKALQKYKQEGVSYITVDSVEELNFEVLLHAINLMNYKTVYCGSSGLIAHIPKLFQLKVKEKKSFMLNEPILPALFVVGSVSKIGRTQLGYLLNNEQIEGIECNPINLLSGESRAQEELNSIKNRAVEAIRTQKNVVLFSSDKVEETQRVGIDRGLTLVEISNIISKTIGNIAVQIIRECQVKRLFLTGGDTAQQVLEHLEIEYFHLLDEVESGIPIGRLDNSGIIAVTKAGNFGNEYTMSTVLKKLNGTDQQQLIAE</sequence>
<comment type="similarity">
    <text evidence="1">Belongs to the four-carbon acid sugar kinase family.</text>
</comment>
<accession>A0A437K4K3</accession>
<protein>
    <submittedName>
        <fullName evidence="9">Four-carbon acid sugar kinase family protein</fullName>
    </submittedName>
</protein>
<dbReference type="Pfam" id="PF17042">
    <property type="entry name" value="NBD_C"/>
    <property type="match status" value="1"/>
</dbReference>
<comment type="caution">
    <text evidence="9">The sequence shown here is derived from an EMBL/GenBank/DDBJ whole genome shotgun (WGS) entry which is preliminary data.</text>
</comment>
<keyword evidence="6" id="KW-0119">Carbohydrate metabolism</keyword>
<dbReference type="InterPro" id="IPR037051">
    <property type="entry name" value="4-carb_acid_sugar_kinase_N_sf"/>
</dbReference>
<reference evidence="9 10" key="1">
    <citation type="submission" date="2019-01" db="EMBL/GenBank/DDBJ databases">
        <title>Bacillus sp. M5HDSG1-1, whole genome shotgun sequence.</title>
        <authorList>
            <person name="Tuo L."/>
        </authorList>
    </citation>
    <scope>NUCLEOTIDE SEQUENCE [LARGE SCALE GENOMIC DNA]</scope>
    <source>
        <strain evidence="9 10">M5HDSG1-1</strain>
    </source>
</reference>
<evidence type="ECO:0000259" key="8">
    <source>
        <dbReference type="Pfam" id="PF17042"/>
    </source>
</evidence>
<dbReference type="AlphaFoldDB" id="A0A437K4K3"/>
<dbReference type="GO" id="GO:0016301">
    <property type="term" value="F:kinase activity"/>
    <property type="evidence" value="ECO:0007669"/>
    <property type="project" value="UniProtKB-KW"/>
</dbReference>
<evidence type="ECO:0000313" key="9">
    <source>
        <dbReference type="EMBL" id="RVT57433.1"/>
    </source>
</evidence>
<gene>
    <name evidence="9" type="ORF">EM808_24740</name>
</gene>
<dbReference type="InterPro" id="IPR042213">
    <property type="entry name" value="NBD_C_sf"/>
</dbReference>
<evidence type="ECO:0000256" key="3">
    <source>
        <dbReference type="ARBA" id="ARBA00022741"/>
    </source>
</evidence>
<name>A0A437K4K3_9BACI</name>
<dbReference type="Gene3D" id="3.40.980.20">
    <property type="entry name" value="Four-carbon acid sugar kinase, nucleotide binding domain"/>
    <property type="match status" value="1"/>
</dbReference>
<keyword evidence="3" id="KW-0547">Nucleotide-binding</keyword>
<feature type="domain" description="Four-carbon acid sugar kinase N-terminal" evidence="7">
    <location>
        <begin position="3"/>
        <end position="224"/>
    </location>
</feature>
<dbReference type="GO" id="GO:0005524">
    <property type="term" value="F:ATP binding"/>
    <property type="evidence" value="ECO:0007669"/>
    <property type="project" value="UniProtKB-KW"/>
</dbReference>
<dbReference type="SUPFAM" id="SSF142764">
    <property type="entry name" value="YgbK-like"/>
    <property type="match status" value="1"/>
</dbReference>
<keyword evidence="10" id="KW-1185">Reference proteome</keyword>
<organism evidence="9 10">
    <name type="scientific">Niallia taxi</name>
    <dbReference type="NCBI Taxonomy" id="2499688"/>
    <lineage>
        <taxon>Bacteria</taxon>
        <taxon>Bacillati</taxon>
        <taxon>Bacillota</taxon>
        <taxon>Bacilli</taxon>
        <taxon>Bacillales</taxon>
        <taxon>Bacillaceae</taxon>
        <taxon>Niallia</taxon>
    </lineage>
</organism>
<evidence type="ECO:0000256" key="6">
    <source>
        <dbReference type="ARBA" id="ARBA00023277"/>
    </source>
</evidence>
<keyword evidence="2" id="KW-0808">Transferase</keyword>
<dbReference type="Pfam" id="PF07005">
    <property type="entry name" value="SBD_N"/>
    <property type="match status" value="1"/>
</dbReference>